<dbReference type="RefSeq" id="WP_285235410.1">
    <property type="nucleotide sequence ID" value="NZ_CP116346.1"/>
</dbReference>
<accession>A0AA95NJ27</accession>
<proteinExistence type="predicted"/>
<dbReference type="Proteomes" id="UP001177769">
    <property type="component" value="Chromosome"/>
</dbReference>
<dbReference type="KEGG" id="pais:PFX98_11860"/>
<dbReference type="InterPro" id="IPR006311">
    <property type="entry name" value="TAT_signal"/>
</dbReference>
<organism evidence="1 2">
    <name type="scientific">Paucibacter sediminis</name>
    <dbReference type="NCBI Taxonomy" id="3019553"/>
    <lineage>
        <taxon>Bacteria</taxon>
        <taxon>Pseudomonadati</taxon>
        <taxon>Pseudomonadota</taxon>
        <taxon>Betaproteobacteria</taxon>
        <taxon>Burkholderiales</taxon>
        <taxon>Sphaerotilaceae</taxon>
        <taxon>Roseateles</taxon>
    </lineage>
</organism>
<dbReference type="PROSITE" id="PS51318">
    <property type="entry name" value="TAT"/>
    <property type="match status" value="1"/>
</dbReference>
<name>A0AA95NJ27_9BURK</name>
<evidence type="ECO:0000313" key="1">
    <source>
        <dbReference type="EMBL" id="WIT14282.1"/>
    </source>
</evidence>
<evidence type="ECO:0000313" key="2">
    <source>
        <dbReference type="Proteomes" id="UP001177769"/>
    </source>
</evidence>
<dbReference type="SUPFAM" id="SSF51905">
    <property type="entry name" value="FAD/NAD(P)-binding domain"/>
    <property type="match status" value="1"/>
</dbReference>
<dbReference type="AlphaFoldDB" id="A0AA95NJ27"/>
<gene>
    <name evidence="1" type="ORF">PFX98_11860</name>
</gene>
<sequence length="650" mass="69929">MPSDQQLGMDRAITRRDFINGIAVAAGGLAAPACPHAQAQEGAGAAGDFGGQSLAAAAPLHARRDGAPLPAWSEFSDDGERFDLVVVGAGISGLAAAQMYRQHAGRPVSMLILDAAPELGGHALRNEFTARNGRRLIGYGGSESLDSPGLWSPAAHALVRSVGIELEQFKDYYDSGWQARHGLTQSAAWYAPQLWGEGRLVRHAPGEPAADWVARTPLLPAAQRDLLQLLQARHDPWPQLTRAQKRARLAGLSYDRFLTEVLGLHPQLTLLYRNRTSGYIGVGSDACSALDAYALGLPGFAGLALGEAVDALMSPSGRQAKGGRDDYIYHFPDGNAGLVRALLRSLIPAALPGSGMESLVLAERDDAQLDRPDAPLRIRLNSPVLRVQHAAGGMAVDIGYRGADGGLRRLRAGQVVLACFHRVIPQLCPELPAAQREALNDQVRVPLIYGNVLLSHWRPFQRAGIAGLGLPGHLFDSLRIDFPVSIGRYRFPDSPDDPILLHLSSVVLDGPAGAPERVQAAAGRRKLLGLGFAELEREIRSILQGALGPFGFDAAADIEAITLNRWAHGYAYEYMRPWDSFWPAGPLPMHSARRGWGRIAIANSDAGAYAYAQGAIDQATRAVAELLPQAHLPRFWREPGPSARQLKLPR</sequence>
<dbReference type="EMBL" id="CP116346">
    <property type="protein sequence ID" value="WIT14282.1"/>
    <property type="molecule type" value="Genomic_DNA"/>
</dbReference>
<dbReference type="Gene3D" id="3.50.50.60">
    <property type="entry name" value="FAD/NAD(P)-binding domain"/>
    <property type="match status" value="2"/>
</dbReference>
<dbReference type="InterPro" id="IPR036188">
    <property type="entry name" value="FAD/NAD-bd_sf"/>
</dbReference>
<reference evidence="1" key="1">
    <citation type="submission" date="2023-01" db="EMBL/GenBank/DDBJ databases">
        <title>Whole genome sequence of Paucibacter sp. S2-9 isolated from pond sediment.</title>
        <authorList>
            <person name="Jung J.Y."/>
        </authorList>
    </citation>
    <scope>NUCLEOTIDE SEQUENCE</scope>
    <source>
        <strain evidence="1">S2-9</strain>
    </source>
</reference>
<dbReference type="Pfam" id="PF13450">
    <property type="entry name" value="NAD_binding_8"/>
    <property type="match status" value="1"/>
</dbReference>
<protein>
    <submittedName>
        <fullName evidence="1">NAD(P)-binding protein</fullName>
    </submittedName>
</protein>
<keyword evidence="2" id="KW-1185">Reference proteome</keyword>